<reference evidence="8" key="1">
    <citation type="submission" date="2022-09" db="EMBL/GenBank/DDBJ databases">
        <title>Tahibacter sp. nov., isolated from a fresh water.</title>
        <authorList>
            <person name="Baek J.H."/>
            <person name="Lee J.K."/>
            <person name="Kim J.M."/>
            <person name="Jeon C.O."/>
        </authorList>
    </citation>
    <scope>NUCLEOTIDE SEQUENCE</scope>
    <source>
        <strain evidence="8">W38</strain>
    </source>
</reference>
<dbReference type="Pfam" id="PF00015">
    <property type="entry name" value="MCPsignal"/>
    <property type="match status" value="1"/>
</dbReference>
<dbReference type="Pfam" id="PF12729">
    <property type="entry name" value="4HB_MCP_1"/>
    <property type="match status" value="1"/>
</dbReference>
<evidence type="ECO:0000256" key="3">
    <source>
        <dbReference type="ARBA" id="ARBA00029447"/>
    </source>
</evidence>
<protein>
    <submittedName>
        <fullName evidence="8">Methyl-accepting chemotaxis protein</fullName>
    </submittedName>
</protein>
<proteinExistence type="inferred from homology"/>
<dbReference type="InterPro" id="IPR004089">
    <property type="entry name" value="MCPsignal_dom"/>
</dbReference>
<gene>
    <name evidence="8" type="ORF">N4264_25525</name>
</gene>
<evidence type="ECO:0000313" key="8">
    <source>
        <dbReference type="EMBL" id="UXI68046.1"/>
    </source>
</evidence>
<accession>A0ABY6BDD8</accession>
<feature type="transmembrane region" description="Helical" evidence="5">
    <location>
        <begin position="12"/>
        <end position="30"/>
    </location>
</feature>
<feature type="domain" description="Methyl-accepting transducer" evidence="6">
    <location>
        <begin position="267"/>
        <end position="503"/>
    </location>
</feature>
<dbReference type="EMBL" id="CP104694">
    <property type="protein sequence ID" value="UXI68046.1"/>
    <property type="molecule type" value="Genomic_DNA"/>
</dbReference>
<keyword evidence="5" id="KW-1133">Transmembrane helix</keyword>
<dbReference type="PANTHER" id="PTHR32089">
    <property type="entry name" value="METHYL-ACCEPTING CHEMOTAXIS PROTEIN MCPB"/>
    <property type="match status" value="1"/>
</dbReference>
<dbReference type="Proteomes" id="UP001064632">
    <property type="component" value="Chromosome"/>
</dbReference>
<dbReference type="InterPro" id="IPR024478">
    <property type="entry name" value="HlyB_4HB_MCP"/>
</dbReference>
<dbReference type="PANTHER" id="PTHR32089:SF120">
    <property type="entry name" value="METHYL-ACCEPTING CHEMOTAXIS PROTEIN TLPQ"/>
    <property type="match status" value="1"/>
</dbReference>
<evidence type="ECO:0000256" key="5">
    <source>
        <dbReference type="SAM" id="Phobius"/>
    </source>
</evidence>
<evidence type="ECO:0000256" key="4">
    <source>
        <dbReference type="PROSITE-ProRule" id="PRU00284"/>
    </source>
</evidence>
<keyword evidence="5" id="KW-0472">Membrane</keyword>
<dbReference type="Gene3D" id="1.10.287.950">
    <property type="entry name" value="Methyl-accepting chemotaxis protein"/>
    <property type="match status" value="1"/>
</dbReference>
<dbReference type="SUPFAM" id="SSF58104">
    <property type="entry name" value="Methyl-accepting chemotaxis protein (MCP) signaling domain"/>
    <property type="match status" value="1"/>
</dbReference>
<dbReference type="PROSITE" id="PS50111">
    <property type="entry name" value="CHEMOTAXIS_TRANSDUC_2"/>
    <property type="match status" value="1"/>
</dbReference>
<name>A0ABY6BDD8_9GAMM</name>
<dbReference type="CDD" id="cd06225">
    <property type="entry name" value="HAMP"/>
    <property type="match status" value="1"/>
</dbReference>
<feature type="transmembrane region" description="Helical" evidence="5">
    <location>
        <begin position="189"/>
        <end position="209"/>
    </location>
</feature>
<evidence type="ECO:0000256" key="1">
    <source>
        <dbReference type="ARBA" id="ARBA00004370"/>
    </source>
</evidence>
<keyword evidence="5" id="KW-0812">Transmembrane</keyword>
<sequence>MKDVSIRQRILGSFGIILGLTAIAGWLIFYDLHLVRRNMTTLETDSVPGLLVGAELRVTVEEGFLRVARHATLTEAHEIQANRERILDLRTRRDELMGTYEKLIAEPAERSRFESLKTSLEPFRMAVDAVLGTEGQPVGPAATAAALKTVDASFEQVDKALKGLTERNIAHNREIMAQVDEALARTREVLIAAFAILTLLCLLSGVLLFRSITLPLKRLIDATEVTRQGDFTRRIAMQRRDELGVVSDGFDRMIDELAALIGQVKATSLQVTTSVTQVAASAREQQATATEIASTTAEIGSTSREITATSRHLVKTMKEVAESADQSAVQASESQSALTQMGETMRNVIEATGAITAKLTVLNEKASNINQVVTTISKVADQTNLLSLNAAIEAEKAGEFGRGFAVVSSEIRRLADQTAVATFDIEQIVKEIQSAVASSVMGMDKFSEEVRRGMQEVNAVTQQLHEIINQVQALAPRFDSVNEGMQAQADGADQITQALQQLTESAQQTVQALRQSNEAIDGLNQVAITLRGGVSRFRLREEA</sequence>
<organism evidence="8 9">
    <name type="scientific">Tahibacter amnicola</name>
    <dbReference type="NCBI Taxonomy" id="2976241"/>
    <lineage>
        <taxon>Bacteria</taxon>
        <taxon>Pseudomonadati</taxon>
        <taxon>Pseudomonadota</taxon>
        <taxon>Gammaproteobacteria</taxon>
        <taxon>Lysobacterales</taxon>
        <taxon>Rhodanobacteraceae</taxon>
        <taxon>Tahibacter</taxon>
    </lineage>
</organism>
<comment type="subcellular location">
    <subcellularLocation>
        <location evidence="1">Membrane</location>
    </subcellularLocation>
</comment>
<comment type="similarity">
    <text evidence="3">Belongs to the methyl-accepting chemotaxis (MCP) protein family.</text>
</comment>
<evidence type="ECO:0000259" key="6">
    <source>
        <dbReference type="PROSITE" id="PS50111"/>
    </source>
</evidence>
<evidence type="ECO:0000313" key="9">
    <source>
        <dbReference type="Proteomes" id="UP001064632"/>
    </source>
</evidence>
<dbReference type="Pfam" id="PF00672">
    <property type="entry name" value="HAMP"/>
    <property type="match status" value="1"/>
</dbReference>
<dbReference type="SMART" id="SM00304">
    <property type="entry name" value="HAMP"/>
    <property type="match status" value="3"/>
</dbReference>
<keyword evidence="9" id="KW-1185">Reference proteome</keyword>
<dbReference type="PROSITE" id="PS50885">
    <property type="entry name" value="HAMP"/>
    <property type="match status" value="1"/>
</dbReference>
<keyword evidence="2 4" id="KW-0807">Transducer</keyword>
<dbReference type="InterPro" id="IPR004090">
    <property type="entry name" value="Chemotax_Me-accpt_rcpt"/>
</dbReference>
<dbReference type="PRINTS" id="PR00260">
    <property type="entry name" value="CHEMTRNSDUCR"/>
</dbReference>
<dbReference type="InterPro" id="IPR003660">
    <property type="entry name" value="HAMP_dom"/>
</dbReference>
<dbReference type="RefSeq" id="WP_261695013.1">
    <property type="nucleotide sequence ID" value="NZ_CP104694.1"/>
</dbReference>
<feature type="domain" description="HAMP" evidence="7">
    <location>
        <begin position="210"/>
        <end position="262"/>
    </location>
</feature>
<evidence type="ECO:0000256" key="2">
    <source>
        <dbReference type="ARBA" id="ARBA00023224"/>
    </source>
</evidence>
<dbReference type="SMART" id="SM00283">
    <property type="entry name" value="MA"/>
    <property type="match status" value="1"/>
</dbReference>
<evidence type="ECO:0000259" key="7">
    <source>
        <dbReference type="PROSITE" id="PS50885"/>
    </source>
</evidence>